<dbReference type="InterPro" id="IPR036322">
    <property type="entry name" value="WD40_repeat_dom_sf"/>
</dbReference>
<organism evidence="4 5">
    <name type="scientific">Leptidea sinapis</name>
    <dbReference type="NCBI Taxonomy" id="189913"/>
    <lineage>
        <taxon>Eukaryota</taxon>
        <taxon>Metazoa</taxon>
        <taxon>Ecdysozoa</taxon>
        <taxon>Arthropoda</taxon>
        <taxon>Hexapoda</taxon>
        <taxon>Insecta</taxon>
        <taxon>Pterygota</taxon>
        <taxon>Neoptera</taxon>
        <taxon>Endopterygota</taxon>
        <taxon>Lepidoptera</taxon>
        <taxon>Glossata</taxon>
        <taxon>Ditrysia</taxon>
        <taxon>Papilionoidea</taxon>
        <taxon>Pieridae</taxon>
        <taxon>Dismorphiinae</taxon>
        <taxon>Leptidea</taxon>
    </lineage>
</organism>
<gene>
    <name evidence="4" type="ORF">LSINAPIS_LOCUS11862</name>
</gene>
<name>A0A5E4QUR7_9NEOP</name>
<proteinExistence type="predicted"/>
<dbReference type="GO" id="GO:1990234">
    <property type="term" value="C:transferase complex"/>
    <property type="evidence" value="ECO:0007669"/>
    <property type="project" value="UniProtKB-ARBA"/>
</dbReference>
<keyword evidence="2" id="KW-0677">Repeat</keyword>
<dbReference type="InterPro" id="IPR001680">
    <property type="entry name" value="WD40_rpt"/>
</dbReference>
<feature type="domain" description="Anaphase-promoting complex subunit 4-like WD40" evidence="3">
    <location>
        <begin position="3"/>
        <end position="44"/>
    </location>
</feature>
<dbReference type="InterPro" id="IPR015943">
    <property type="entry name" value="WD40/YVTN_repeat-like_dom_sf"/>
</dbReference>
<dbReference type="AlphaFoldDB" id="A0A5E4QUR7"/>
<keyword evidence="5" id="KW-1185">Reference proteome</keyword>
<dbReference type="Gene3D" id="2.130.10.10">
    <property type="entry name" value="YVTN repeat-like/Quinoprotein amine dehydrogenase"/>
    <property type="match status" value="1"/>
</dbReference>
<dbReference type="SUPFAM" id="SSF50978">
    <property type="entry name" value="WD40 repeat-like"/>
    <property type="match status" value="1"/>
</dbReference>
<evidence type="ECO:0000313" key="5">
    <source>
        <dbReference type="Proteomes" id="UP000324832"/>
    </source>
</evidence>
<protein>
    <recommendedName>
        <fullName evidence="3">Anaphase-promoting complex subunit 4-like WD40 domain-containing protein</fullName>
    </recommendedName>
</protein>
<sequence>MVDEHILAAGGWDNEIYLYDVEYGRIVESFRAHDDSVSCLLWLKKGTNDGEVFIWEYRSKDLLNKIRIHSSPVRGVCMLTSDRIVTVCGGGDMTVTDLNVLNTVFEKNMGGEIYSLCCDGFNVVWVGDSEGQLLQWDLIAVTRIVL</sequence>
<accession>A0A5E4QUR7</accession>
<evidence type="ECO:0000259" key="3">
    <source>
        <dbReference type="Pfam" id="PF12894"/>
    </source>
</evidence>
<keyword evidence="1" id="KW-0853">WD repeat</keyword>
<dbReference type="Pfam" id="PF12894">
    <property type="entry name" value="ANAPC4_WD40"/>
    <property type="match status" value="1"/>
</dbReference>
<dbReference type="Proteomes" id="UP000324832">
    <property type="component" value="Unassembled WGS sequence"/>
</dbReference>
<evidence type="ECO:0000256" key="1">
    <source>
        <dbReference type="ARBA" id="ARBA00022574"/>
    </source>
</evidence>
<reference evidence="4 5" key="1">
    <citation type="submission" date="2017-07" db="EMBL/GenBank/DDBJ databases">
        <authorList>
            <person name="Talla V."/>
            <person name="Backstrom N."/>
        </authorList>
    </citation>
    <scope>NUCLEOTIDE SEQUENCE [LARGE SCALE GENOMIC DNA]</scope>
</reference>
<dbReference type="PANTHER" id="PTHR22847:SF637">
    <property type="entry name" value="WD REPEAT DOMAIN 5B"/>
    <property type="match status" value="1"/>
</dbReference>
<dbReference type="PANTHER" id="PTHR22847">
    <property type="entry name" value="WD40 REPEAT PROTEIN"/>
    <property type="match status" value="1"/>
</dbReference>
<evidence type="ECO:0000256" key="2">
    <source>
        <dbReference type="ARBA" id="ARBA00022737"/>
    </source>
</evidence>
<evidence type="ECO:0000313" key="4">
    <source>
        <dbReference type="EMBL" id="VVD01443.1"/>
    </source>
</evidence>
<dbReference type="EMBL" id="FZQP02005344">
    <property type="protein sequence ID" value="VVD01443.1"/>
    <property type="molecule type" value="Genomic_DNA"/>
</dbReference>
<dbReference type="SMART" id="SM00320">
    <property type="entry name" value="WD40"/>
    <property type="match status" value="3"/>
</dbReference>
<dbReference type="InterPro" id="IPR024977">
    <property type="entry name" value="Apc4-like_WD40_dom"/>
</dbReference>